<dbReference type="Pfam" id="PF04654">
    <property type="entry name" value="DUF599"/>
    <property type="match status" value="1"/>
</dbReference>
<feature type="transmembrane region" description="Helical" evidence="1">
    <location>
        <begin position="108"/>
        <end position="126"/>
    </location>
</feature>
<dbReference type="InterPro" id="IPR006747">
    <property type="entry name" value="DUF599"/>
</dbReference>
<evidence type="ECO:0000313" key="2">
    <source>
        <dbReference type="EMBL" id="USQ97438.1"/>
    </source>
</evidence>
<gene>
    <name evidence="2" type="ORF">MZV50_07825</name>
</gene>
<feature type="transmembrane region" description="Helical" evidence="1">
    <location>
        <begin position="68"/>
        <end position="88"/>
    </location>
</feature>
<keyword evidence="1" id="KW-0472">Membrane</keyword>
<keyword evidence="1" id="KW-0812">Transmembrane</keyword>
<evidence type="ECO:0000313" key="3">
    <source>
        <dbReference type="Proteomes" id="UP001057520"/>
    </source>
</evidence>
<proteinExistence type="predicted"/>
<feature type="transmembrane region" description="Helical" evidence="1">
    <location>
        <begin position="178"/>
        <end position="208"/>
    </location>
</feature>
<organism evidence="2 3">
    <name type="scientific">Caulobacter segnis</name>
    <dbReference type="NCBI Taxonomy" id="88688"/>
    <lineage>
        <taxon>Bacteria</taxon>
        <taxon>Pseudomonadati</taxon>
        <taxon>Pseudomonadota</taxon>
        <taxon>Alphaproteobacteria</taxon>
        <taxon>Caulobacterales</taxon>
        <taxon>Caulobacteraceae</taxon>
        <taxon>Caulobacter</taxon>
    </lineage>
</organism>
<keyword evidence="3" id="KW-1185">Reference proteome</keyword>
<reference evidence="2 3" key="1">
    <citation type="submission" date="2022-04" db="EMBL/GenBank/DDBJ databases">
        <title>Genome sequence of soybean root-associated Caulobacter segnis RL271.</title>
        <authorList>
            <person name="Longley R."/>
            <person name="Bonito G."/>
            <person name="Trigodet F."/>
            <person name="Crosson S."/>
            <person name="Fiebig A."/>
        </authorList>
    </citation>
    <scope>NUCLEOTIDE SEQUENCE [LARGE SCALE GENOMIC DNA]</scope>
    <source>
        <strain evidence="2 3">RL271</strain>
    </source>
</reference>
<keyword evidence="1" id="KW-1133">Transmembrane helix</keyword>
<dbReference type="EMBL" id="CP096040">
    <property type="protein sequence ID" value="USQ97438.1"/>
    <property type="molecule type" value="Genomic_DNA"/>
</dbReference>
<sequence>MHLLDSIVLSIFAACWLLYEPLLKRLGEGGGVLNTDMTVIRRRWMQEMAVREIALLDGQLLGHAINSASFFASSNLILIAAAAGVLFGGDTAWKSVEGLAVLAKTSPMMFQIKLGLVLVALARGLLDFIWSIRQMNYCLAAIGAAPMWAPQAVLAEYAEAAGGILNPALSAFNAGVRAYYFALAAAVWLLGPMPFLAATLGAMTLLLWRQRRSRASAAVRKVRQILERQPVVPGPHLTRLTPPPPEDRI</sequence>
<protein>
    <submittedName>
        <fullName evidence="2">DUF599 family protein</fullName>
    </submittedName>
</protein>
<evidence type="ECO:0000256" key="1">
    <source>
        <dbReference type="SAM" id="Phobius"/>
    </source>
</evidence>
<dbReference type="Proteomes" id="UP001057520">
    <property type="component" value="Chromosome"/>
</dbReference>
<name>A0ABY4ZY06_9CAUL</name>
<accession>A0ABY4ZY06</accession>